<name>A0AAV9KPI0_9SOLN</name>
<protein>
    <submittedName>
        <fullName evidence="2">Uncharacterized protein</fullName>
    </submittedName>
</protein>
<sequence>MLKKWVIMSLLVKVAHFSSIDALLLQIHPSSVLFLAKPECVVFNELVHHYVRNVSRID</sequence>
<keyword evidence="1" id="KW-0732">Signal</keyword>
<gene>
    <name evidence="2" type="ORF">R3W88_013546</name>
</gene>
<reference evidence="2 3" key="1">
    <citation type="submission" date="2023-10" db="EMBL/GenBank/DDBJ databases">
        <title>Genome-Wide Identification Analysis in wild type Solanum Pinnatisectum Reveals Some Genes Defensing Phytophthora Infestans.</title>
        <authorList>
            <person name="Sun C."/>
        </authorList>
    </citation>
    <scope>NUCLEOTIDE SEQUENCE [LARGE SCALE GENOMIC DNA]</scope>
    <source>
        <strain evidence="2">LQN</strain>
        <tissue evidence="2">Leaf</tissue>
    </source>
</reference>
<dbReference type="Proteomes" id="UP001311915">
    <property type="component" value="Unassembled WGS sequence"/>
</dbReference>
<dbReference type="EMBL" id="JAWPEI010000009">
    <property type="protein sequence ID" value="KAK4715208.1"/>
    <property type="molecule type" value="Genomic_DNA"/>
</dbReference>
<feature type="chain" id="PRO_5043945178" evidence="1">
    <location>
        <begin position="23"/>
        <end position="58"/>
    </location>
</feature>
<dbReference type="AlphaFoldDB" id="A0AAV9KPI0"/>
<accession>A0AAV9KPI0</accession>
<evidence type="ECO:0000313" key="3">
    <source>
        <dbReference type="Proteomes" id="UP001311915"/>
    </source>
</evidence>
<evidence type="ECO:0000313" key="2">
    <source>
        <dbReference type="EMBL" id="KAK4715208.1"/>
    </source>
</evidence>
<feature type="signal peptide" evidence="1">
    <location>
        <begin position="1"/>
        <end position="22"/>
    </location>
</feature>
<evidence type="ECO:0000256" key="1">
    <source>
        <dbReference type="SAM" id="SignalP"/>
    </source>
</evidence>
<keyword evidence="3" id="KW-1185">Reference proteome</keyword>
<proteinExistence type="predicted"/>
<organism evidence="2 3">
    <name type="scientific">Solanum pinnatisectum</name>
    <name type="common">tansyleaf nightshade</name>
    <dbReference type="NCBI Taxonomy" id="50273"/>
    <lineage>
        <taxon>Eukaryota</taxon>
        <taxon>Viridiplantae</taxon>
        <taxon>Streptophyta</taxon>
        <taxon>Embryophyta</taxon>
        <taxon>Tracheophyta</taxon>
        <taxon>Spermatophyta</taxon>
        <taxon>Magnoliopsida</taxon>
        <taxon>eudicotyledons</taxon>
        <taxon>Gunneridae</taxon>
        <taxon>Pentapetalae</taxon>
        <taxon>asterids</taxon>
        <taxon>lamiids</taxon>
        <taxon>Solanales</taxon>
        <taxon>Solanaceae</taxon>
        <taxon>Solanoideae</taxon>
        <taxon>Solaneae</taxon>
        <taxon>Solanum</taxon>
    </lineage>
</organism>
<comment type="caution">
    <text evidence="2">The sequence shown here is derived from an EMBL/GenBank/DDBJ whole genome shotgun (WGS) entry which is preliminary data.</text>
</comment>